<sequence>MVYGVKFFGKRSDVTASDALDQLAAAVAETGGPVLLQERGGGLGTSWCDLTGEKASGTHPLHVQVWTGVQELAEEILQLTPDGDTHGIWGSDLLVSVQLIGEVDWALMRRVWDVLVKQWGAVPHDDISEFEITF</sequence>
<evidence type="ECO:0000313" key="2">
    <source>
        <dbReference type="Proteomes" id="UP001596074"/>
    </source>
</evidence>
<reference evidence="2" key="1">
    <citation type="journal article" date="2019" name="Int. J. Syst. Evol. Microbiol.">
        <title>The Global Catalogue of Microorganisms (GCM) 10K type strain sequencing project: providing services to taxonomists for standard genome sequencing and annotation.</title>
        <authorList>
            <consortium name="The Broad Institute Genomics Platform"/>
            <consortium name="The Broad Institute Genome Sequencing Center for Infectious Disease"/>
            <person name="Wu L."/>
            <person name="Ma J."/>
        </authorList>
    </citation>
    <scope>NUCLEOTIDE SEQUENCE [LARGE SCALE GENOMIC DNA]</scope>
    <source>
        <strain evidence="2">KCTC 42087</strain>
    </source>
</reference>
<comment type="caution">
    <text evidence="1">The sequence shown here is derived from an EMBL/GenBank/DDBJ whole genome shotgun (WGS) entry which is preliminary data.</text>
</comment>
<keyword evidence="2" id="KW-1185">Reference proteome</keyword>
<dbReference type="EMBL" id="JBHSON010000005">
    <property type="protein sequence ID" value="MFC5744928.1"/>
    <property type="molecule type" value="Genomic_DNA"/>
</dbReference>
<protein>
    <submittedName>
        <fullName evidence="1">Uncharacterized protein</fullName>
    </submittedName>
</protein>
<accession>A0ABW0ZRA7</accession>
<evidence type="ECO:0000313" key="1">
    <source>
        <dbReference type="EMBL" id="MFC5744928.1"/>
    </source>
</evidence>
<proteinExistence type="predicted"/>
<organism evidence="1 2">
    <name type="scientific">Actinomadura rugatobispora</name>
    <dbReference type="NCBI Taxonomy" id="1994"/>
    <lineage>
        <taxon>Bacteria</taxon>
        <taxon>Bacillati</taxon>
        <taxon>Actinomycetota</taxon>
        <taxon>Actinomycetes</taxon>
        <taxon>Streptosporangiales</taxon>
        <taxon>Thermomonosporaceae</taxon>
        <taxon>Actinomadura</taxon>
    </lineage>
</organism>
<dbReference type="RefSeq" id="WP_378280514.1">
    <property type="nucleotide sequence ID" value="NZ_JBHSON010000005.1"/>
</dbReference>
<gene>
    <name evidence="1" type="ORF">ACFPZN_04795</name>
</gene>
<name>A0ABW0ZRA7_9ACTN</name>
<dbReference type="Proteomes" id="UP001596074">
    <property type="component" value="Unassembled WGS sequence"/>
</dbReference>